<proteinExistence type="predicted"/>
<accession>A0A915AYX6</accession>
<reference evidence="2 3" key="1">
    <citation type="submission" date="2022-11" db="UniProtKB">
        <authorList>
            <consortium name="WormBaseParasite"/>
        </authorList>
    </citation>
    <scope>IDENTIFICATION</scope>
</reference>
<keyword evidence="1" id="KW-1185">Reference proteome</keyword>
<evidence type="ECO:0000313" key="1">
    <source>
        <dbReference type="Proteomes" id="UP000887569"/>
    </source>
</evidence>
<organism evidence="1 2">
    <name type="scientific">Parascaris univalens</name>
    <name type="common">Nematode worm</name>
    <dbReference type="NCBI Taxonomy" id="6257"/>
    <lineage>
        <taxon>Eukaryota</taxon>
        <taxon>Metazoa</taxon>
        <taxon>Ecdysozoa</taxon>
        <taxon>Nematoda</taxon>
        <taxon>Chromadorea</taxon>
        <taxon>Rhabditida</taxon>
        <taxon>Spirurina</taxon>
        <taxon>Ascaridomorpha</taxon>
        <taxon>Ascaridoidea</taxon>
        <taxon>Ascarididae</taxon>
        <taxon>Parascaris</taxon>
    </lineage>
</organism>
<sequence length="83" mass="10018">MSCSEKIYDWEGEREVEVGGEEDLVEEQFYRFGDPDEKALTFHHSRVYKTFPRRCKPRQVHYELQLPAYDYFSQKHAVANDRE</sequence>
<dbReference type="AlphaFoldDB" id="A0A915AYX6"/>
<protein>
    <submittedName>
        <fullName evidence="2 3">Uncharacterized protein</fullName>
    </submittedName>
</protein>
<dbReference type="Proteomes" id="UP000887569">
    <property type="component" value="Unplaced"/>
</dbReference>
<dbReference type="WBParaSite" id="PgR020_g076_t04">
    <property type="protein sequence ID" value="PgR020_g076_t04"/>
    <property type="gene ID" value="PgR020_g076"/>
</dbReference>
<evidence type="ECO:0000313" key="2">
    <source>
        <dbReference type="WBParaSite" id="PgR020_g076_t03"/>
    </source>
</evidence>
<dbReference type="WBParaSite" id="PgR020_g076_t03">
    <property type="protein sequence ID" value="PgR020_g076_t03"/>
    <property type="gene ID" value="PgR020_g076"/>
</dbReference>
<evidence type="ECO:0000313" key="3">
    <source>
        <dbReference type="WBParaSite" id="PgR020_g076_t04"/>
    </source>
</evidence>
<name>A0A915AYX6_PARUN</name>